<feature type="signal peptide" evidence="1">
    <location>
        <begin position="1"/>
        <end position="20"/>
    </location>
</feature>
<dbReference type="EMBL" id="JARVII010000030">
    <property type="protein sequence ID" value="MDG9700299.1"/>
    <property type="molecule type" value="Genomic_DNA"/>
</dbReference>
<evidence type="ECO:0000313" key="2">
    <source>
        <dbReference type="EMBL" id="MDG9700299.1"/>
    </source>
</evidence>
<evidence type="ECO:0000313" key="3">
    <source>
        <dbReference type="Proteomes" id="UP001237156"/>
    </source>
</evidence>
<name>A0AAW6RMY9_9BURK</name>
<comment type="caution">
    <text evidence="2">The sequence shown here is derived from an EMBL/GenBank/DDBJ whole genome shotgun (WGS) entry which is preliminary data.</text>
</comment>
<dbReference type="RefSeq" id="WP_279525045.1">
    <property type="nucleotide sequence ID" value="NZ_JARVII010000030.1"/>
</dbReference>
<sequence length="224" mass="25284">MKRMLLATLALLACQMPVGAKEEACLQDRGLLEGTFVLVKSIPAVSIGESELDGTVFLDGQKISIAYHEGSCESWPSIQSRVSNYEMLFHPPFANEMCRQHLWEHWCDSERQKIPQKLIQRNMKVTVYDADEIEWKEVTRLLGPYGFAPGKKNYIVSFSDGSGPSYVFYFSGRDILINLAYLDNATGGKSRFTDIVQIFRRTSSTVKTWDGDFRVPAAKKPSGR</sequence>
<proteinExistence type="predicted"/>
<accession>A0AAW6RMY9</accession>
<protein>
    <submittedName>
        <fullName evidence="2">Uncharacterized protein</fullName>
    </submittedName>
</protein>
<dbReference type="AlphaFoldDB" id="A0AAW6RMY9"/>
<dbReference type="Proteomes" id="UP001237156">
    <property type="component" value="Unassembled WGS sequence"/>
</dbReference>
<keyword evidence="1" id="KW-0732">Signal</keyword>
<evidence type="ECO:0000256" key="1">
    <source>
        <dbReference type="SAM" id="SignalP"/>
    </source>
</evidence>
<feature type="chain" id="PRO_5043745278" evidence="1">
    <location>
        <begin position="21"/>
        <end position="224"/>
    </location>
</feature>
<reference evidence="2 3" key="1">
    <citation type="submission" date="2023-04" db="EMBL/GenBank/DDBJ databases">
        <title>Ottowia paracancer sp. nov., isolated from human stomach.</title>
        <authorList>
            <person name="Song Y."/>
        </authorList>
    </citation>
    <scope>NUCLEOTIDE SEQUENCE [LARGE SCALE GENOMIC DNA]</scope>
    <source>
        <strain evidence="2 3">10c7w1</strain>
    </source>
</reference>
<keyword evidence="3" id="KW-1185">Reference proteome</keyword>
<organism evidence="2 3">
    <name type="scientific">Ottowia cancrivicina</name>
    <dbReference type="NCBI Taxonomy" id="3040346"/>
    <lineage>
        <taxon>Bacteria</taxon>
        <taxon>Pseudomonadati</taxon>
        <taxon>Pseudomonadota</taxon>
        <taxon>Betaproteobacteria</taxon>
        <taxon>Burkholderiales</taxon>
        <taxon>Comamonadaceae</taxon>
        <taxon>Ottowia</taxon>
    </lineage>
</organism>
<gene>
    <name evidence="2" type="ORF">QB898_11375</name>
</gene>